<keyword evidence="2" id="KW-1003">Cell membrane</keyword>
<dbReference type="InterPro" id="IPR004681">
    <property type="entry name" value="TRAP_DctM"/>
</dbReference>
<evidence type="ECO:0000256" key="4">
    <source>
        <dbReference type="ARBA" id="ARBA00022692"/>
    </source>
</evidence>
<reference evidence="9" key="1">
    <citation type="submission" date="2022-07" db="EMBL/GenBank/DDBJ databases">
        <title>FELIX.</title>
        <authorList>
            <person name="Wan K.H."/>
            <person name="Park S."/>
            <person name="Lawrence Q."/>
            <person name="Eichenberger J.P."/>
            <person name="Booth B.W."/>
            <person name="Piaggio A.J."/>
            <person name="Chandler J.C."/>
            <person name="Franklin A.B."/>
            <person name="Celniker S.E."/>
        </authorList>
    </citation>
    <scope>NUCLEOTIDE SEQUENCE</scope>
    <source>
        <strain evidence="9">QA-1986 374</strain>
    </source>
</reference>
<dbReference type="Pfam" id="PF06808">
    <property type="entry name" value="DctM"/>
    <property type="match status" value="1"/>
</dbReference>
<dbReference type="EMBL" id="CP101914">
    <property type="protein sequence ID" value="UUI04541.1"/>
    <property type="molecule type" value="Genomic_DNA"/>
</dbReference>
<evidence type="ECO:0000313" key="9">
    <source>
        <dbReference type="EMBL" id="UUI04541.1"/>
    </source>
</evidence>
<evidence type="ECO:0000256" key="2">
    <source>
        <dbReference type="ARBA" id="ARBA00022475"/>
    </source>
</evidence>
<dbReference type="PANTHER" id="PTHR33362">
    <property type="entry name" value="SIALIC ACID TRAP TRANSPORTER PERMEASE PROTEIN SIAT-RELATED"/>
    <property type="match status" value="1"/>
</dbReference>
<feature type="transmembrane region" description="Helical" evidence="7">
    <location>
        <begin position="395"/>
        <end position="419"/>
    </location>
</feature>
<feature type="domain" description="TRAP C4-dicarboxylate transport system permease DctM subunit" evidence="8">
    <location>
        <begin position="6"/>
        <end position="413"/>
    </location>
</feature>
<feature type="transmembrane region" description="Helical" evidence="7">
    <location>
        <begin position="270"/>
        <end position="292"/>
    </location>
</feature>
<feature type="transmembrane region" description="Helical" evidence="7">
    <location>
        <begin position="354"/>
        <end position="375"/>
    </location>
</feature>
<keyword evidence="6 7" id="KW-0472">Membrane</keyword>
<evidence type="ECO:0000256" key="5">
    <source>
        <dbReference type="ARBA" id="ARBA00022989"/>
    </source>
</evidence>
<sequence length="424" mass="44876">MIAILLITFLILILLNIPIAFALAIACLLALLSDPVLPLTLIPQRVFNGLDSFPLLAIPFFILAGAIMDRGGVSAKIINLANVLVGHIRGGLTMITIVASMIFSSMTGSSTAATAAIGKIVVPSMNEKGYSKGFSAALVAASGSLGSVIPPSITLIIFGVVGGASIGKLLIGGILPGIILGLMLMLVSYIIALIMKYPSEQKHSIKDLGRSFVDAILALFMPILMLGGILLGVFTATESAVVAILYGLILGMFVYKKIHIRDLPKIFYETILISSMVVVIIGIADLFGWLVTSQQLPQLIAGLITSITTNPYLILFFILLLLLFVGLFMEASAAIIILTPVLLPITNSMGVDPIHLGVVMISALAIGVVTPPMGVNLFVASAITNLNVSVVIKHIWPFVLAMIIGLIIIAYFPFTATWLPTFLD</sequence>
<evidence type="ECO:0000259" key="8">
    <source>
        <dbReference type="Pfam" id="PF06808"/>
    </source>
</evidence>
<feature type="transmembrane region" description="Helical" evidence="7">
    <location>
        <begin position="80"/>
        <end position="99"/>
    </location>
</feature>
<keyword evidence="5 7" id="KW-1133">Transmembrane helix</keyword>
<keyword evidence="4 7" id="KW-0812">Transmembrane</keyword>
<dbReference type="RefSeq" id="WP_256709449.1">
    <property type="nucleotide sequence ID" value="NZ_CP101914.1"/>
</dbReference>
<evidence type="ECO:0000256" key="6">
    <source>
        <dbReference type="ARBA" id="ARBA00023136"/>
    </source>
</evidence>
<evidence type="ECO:0000256" key="3">
    <source>
        <dbReference type="ARBA" id="ARBA00022519"/>
    </source>
</evidence>
<proteinExistence type="predicted"/>
<dbReference type="InterPro" id="IPR010656">
    <property type="entry name" value="DctM"/>
</dbReference>
<comment type="subcellular location">
    <subcellularLocation>
        <location evidence="1">Cell inner membrane</location>
        <topology evidence="1">Multi-pass membrane protein</topology>
    </subcellularLocation>
</comment>
<accession>A0ABY5JZQ8</accession>
<evidence type="ECO:0000256" key="1">
    <source>
        <dbReference type="ARBA" id="ARBA00004429"/>
    </source>
</evidence>
<feature type="transmembrane region" description="Helical" evidence="7">
    <location>
        <begin position="134"/>
        <end position="158"/>
    </location>
</feature>
<evidence type="ECO:0000256" key="7">
    <source>
        <dbReference type="SAM" id="Phobius"/>
    </source>
</evidence>
<feature type="transmembrane region" description="Helical" evidence="7">
    <location>
        <begin position="240"/>
        <end position="258"/>
    </location>
</feature>
<feature type="transmembrane region" description="Helical" evidence="7">
    <location>
        <begin position="215"/>
        <end position="234"/>
    </location>
</feature>
<dbReference type="PANTHER" id="PTHR33362:SF2">
    <property type="entry name" value="TRAP TRANSPORTER LARGE PERMEASE PROTEIN"/>
    <property type="match status" value="1"/>
</dbReference>
<name>A0ABY5JZQ8_9BACI</name>
<protein>
    <submittedName>
        <fullName evidence="9">TRAP transporter large permease</fullName>
    </submittedName>
</protein>
<keyword evidence="3" id="KW-0997">Cell inner membrane</keyword>
<dbReference type="PIRSF" id="PIRSF006066">
    <property type="entry name" value="HI0050"/>
    <property type="match status" value="1"/>
</dbReference>
<feature type="transmembrane region" description="Helical" evidence="7">
    <location>
        <begin position="46"/>
        <end position="68"/>
    </location>
</feature>
<feature type="transmembrane region" description="Helical" evidence="7">
    <location>
        <begin position="312"/>
        <end position="342"/>
    </location>
</feature>
<evidence type="ECO:0000313" key="10">
    <source>
        <dbReference type="Proteomes" id="UP001059773"/>
    </source>
</evidence>
<feature type="transmembrane region" description="Helical" evidence="7">
    <location>
        <begin position="170"/>
        <end position="194"/>
    </location>
</feature>
<dbReference type="NCBIfam" id="TIGR00786">
    <property type="entry name" value="dctM"/>
    <property type="match status" value="1"/>
</dbReference>
<gene>
    <name evidence="9" type="ORF">NP439_07775</name>
</gene>
<dbReference type="Proteomes" id="UP001059773">
    <property type="component" value="Chromosome"/>
</dbReference>
<organism evidence="9 10">
    <name type="scientific">Oceanobacillus jeddahense</name>
    <dbReference type="NCBI Taxonomy" id="1462527"/>
    <lineage>
        <taxon>Bacteria</taxon>
        <taxon>Bacillati</taxon>
        <taxon>Bacillota</taxon>
        <taxon>Bacilli</taxon>
        <taxon>Bacillales</taxon>
        <taxon>Bacillaceae</taxon>
        <taxon>Oceanobacillus</taxon>
    </lineage>
</organism>
<keyword evidence="10" id="KW-1185">Reference proteome</keyword>